<evidence type="ECO:0000259" key="2">
    <source>
        <dbReference type="Pfam" id="PF25979"/>
    </source>
</evidence>
<accession>A0A0P7H092</accession>
<proteinExistence type="predicted"/>
<dbReference type="AlphaFoldDB" id="A0A0P7H092"/>
<evidence type="ECO:0000313" key="4">
    <source>
        <dbReference type="Proteomes" id="UP000050535"/>
    </source>
</evidence>
<sequence length="180" mass="19888">MPGLSPFGGGRDDTTFDEADAFVPAHLPKPGAFLADHEVLVGDAHVAVHRLAHDLFEDRGVYDMTFGYNLARLDLDTRHPDAGFRYAEEAREPQVLRAEFTPTTAFCPQTHTLTVGAFRAWNGLADRHEYEVVRVRAAPMHQESDAVNAQLRSLEQSYRETGTVPDDPGEPSSDVPDAPF</sequence>
<evidence type="ECO:0000313" key="3">
    <source>
        <dbReference type="EMBL" id="KPN31485.1"/>
    </source>
</evidence>
<comment type="caution">
    <text evidence="3">The sequence shown here is derived from an EMBL/GenBank/DDBJ whole genome shotgun (WGS) entry which is preliminary data.</text>
</comment>
<keyword evidence="4" id="KW-1185">Reference proteome</keyword>
<feature type="domain" description="DUF7998" evidence="2">
    <location>
        <begin position="15"/>
        <end position="164"/>
    </location>
</feature>
<reference evidence="4" key="1">
    <citation type="submission" date="2013-11" db="EMBL/GenBank/DDBJ databases">
        <authorList>
            <person name="Hoang H.T."/>
            <person name="Killian M.L."/>
            <person name="Madson D.M."/>
            <person name="Arruda P.H.E."/>
            <person name="Sun D."/>
            <person name="Schwartz K.J."/>
            <person name="Yoon K."/>
        </authorList>
    </citation>
    <scope>NUCLEOTIDE SEQUENCE [LARGE SCALE GENOMIC DNA]</scope>
    <source>
        <strain evidence="4">CDK2</strain>
    </source>
</reference>
<organism evidence="3 4">
    <name type="scientific">Halolamina pelagica</name>
    <dbReference type="NCBI Taxonomy" id="699431"/>
    <lineage>
        <taxon>Archaea</taxon>
        <taxon>Methanobacteriati</taxon>
        <taxon>Methanobacteriota</taxon>
        <taxon>Stenosarchaea group</taxon>
        <taxon>Halobacteria</taxon>
        <taxon>Halobacteriales</taxon>
        <taxon>Haloferacaceae</taxon>
    </lineage>
</organism>
<feature type="region of interest" description="Disordered" evidence="1">
    <location>
        <begin position="150"/>
        <end position="180"/>
    </location>
</feature>
<gene>
    <name evidence="3" type="ORF">SY89_02232</name>
</gene>
<dbReference type="RefSeq" id="WP_080506663.1">
    <property type="nucleotide sequence ID" value="NZ_LGUC01000001.1"/>
</dbReference>
<name>A0A0P7H092_9EURY</name>
<dbReference type="InterPro" id="IPR058311">
    <property type="entry name" value="DUF7998"/>
</dbReference>
<dbReference type="PATRIC" id="fig|699431.3.peg.2291"/>
<evidence type="ECO:0000256" key="1">
    <source>
        <dbReference type="SAM" id="MobiDB-lite"/>
    </source>
</evidence>
<dbReference type="EMBL" id="LGUC01000001">
    <property type="protein sequence ID" value="KPN31485.1"/>
    <property type="molecule type" value="Genomic_DNA"/>
</dbReference>
<dbReference type="Proteomes" id="UP000050535">
    <property type="component" value="Unassembled WGS sequence"/>
</dbReference>
<dbReference type="Pfam" id="PF25979">
    <property type="entry name" value="DUF7998"/>
    <property type="match status" value="1"/>
</dbReference>
<feature type="compositionally biased region" description="Polar residues" evidence="1">
    <location>
        <begin position="150"/>
        <end position="160"/>
    </location>
</feature>
<protein>
    <recommendedName>
        <fullName evidence="2">DUF7998 domain-containing protein</fullName>
    </recommendedName>
</protein>